<keyword evidence="9" id="KW-1185">Reference proteome</keyword>
<evidence type="ECO:0000256" key="2">
    <source>
        <dbReference type="ARBA" id="ARBA00022729"/>
    </source>
</evidence>
<dbReference type="EMBL" id="DF967972">
    <property type="protein sequence ID" value="GAP15120.1"/>
    <property type="molecule type" value="Genomic_DNA"/>
</dbReference>
<name>A0A0S7BIY9_9CHLR</name>
<dbReference type="InterPro" id="IPR036249">
    <property type="entry name" value="Thioredoxin-like_sf"/>
</dbReference>
<evidence type="ECO:0000256" key="3">
    <source>
        <dbReference type="ARBA" id="ARBA00023002"/>
    </source>
</evidence>
<evidence type="ECO:0000256" key="1">
    <source>
        <dbReference type="ARBA" id="ARBA00005791"/>
    </source>
</evidence>
<evidence type="ECO:0000256" key="4">
    <source>
        <dbReference type="ARBA" id="ARBA00023157"/>
    </source>
</evidence>
<feature type="domain" description="Thioredoxin-like fold" evidence="7">
    <location>
        <begin position="67"/>
        <end position="231"/>
    </location>
</feature>
<gene>
    <name evidence="8" type="ORF">LARV_02901</name>
</gene>
<keyword evidence="2" id="KW-0732">Signal</keyword>
<organism evidence="8">
    <name type="scientific">Longilinea arvoryzae</name>
    <dbReference type="NCBI Taxonomy" id="360412"/>
    <lineage>
        <taxon>Bacteria</taxon>
        <taxon>Bacillati</taxon>
        <taxon>Chloroflexota</taxon>
        <taxon>Anaerolineae</taxon>
        <taxon>Anaerolineales</taxon>
        <taxon>Anaerolineaceae</taxon>
        <taxon>Longilinea</taxon>
    </lineage>
</organism>
<dbReference type="AlphaFoldDB" id="A0A0S7BIY9"/>
<dbReference type="OrthoDB" id="9784686at2"/>
<keyword evidence="8" id="KW-0413">Isomerase</keyword>
<reference evidence="8" key="1">
    <citation type="submission" date="2015-07" db="EMBL/GenBank/DDBJ databases">
        <title>Draft Genome Sequences of Anaerolinea thermolimosa IMO-1, Bellilinea caldifistulae GOMI-1, Leptolinea tardivitalis YMTK-2, Levilinea saccharolytica KIBI-1,Longilinea arvoryzae KOME-1, Previously Described as Members of the Anaerolineaceae (Chloroflexi).</title>
        <authorList>
            <person name="Sekiguchi Y."/>
            <person name="Ohashi A."/>
            <person name="Matsuura N."/>
            <person name="Tourlousse M.D."/>
        </authorList>
    </citation>
    <scope>NUCLEOTIDE SEQUENCE [LARGE SCALE GENOMIC DNA]</scope>
    <source>
        <strain evidence="8">KOME-1</strain>
    </source>
</reference>
<dbReference type="PANTHER" id="PTHR13887:SF14">
    <property type="entry name" value="DISULFIDE BOND FORMATION PROTEIN D"/>
    <property type="match status" value="1"/>
</dbReference>
<sequence length="236" mass="26307">MPRKNEIRTQLKEKRRRSQNRQRFLWIGIITIVAIAVVGVLIGVSNRPIGEIRDAKPLERPQANRNSMGDPNAPVKVEEFSDFQCPYCRMFYEDSESSIVENYVKTGKVYFTYTPFSFIDGNDPNGESKSAAEAAYCAADQGKFWEYHDLLFTNQNGENIGDFTSKRLIAFADKLGLDSSAFKSCYNANTYRQQVLDDLARGQSLGVTATPSFVVNGTLVQGYTGLAQAIDAALAK</sequence>
<keyword evidence="6" id="KW-1133">Transmembrane helix</keyword>
<evidence type="ECO:0000259" key="7">
    <source>
        <dbReference type="Pfam" id="PF13462"/>
    </source>
</evidence>
<evidence type="ECO:0000256" key="6">
    <source>
        <dbReference type="SAM" id="Phobius"/>
    </source>
</evidence>
<evidence type="ECO:0000256" key="5">
    <source>
        <dbReference type="ARBA" id="ARBA00023284"/>
    </source>
</evidence>
<dbReference type="SUPFAM" id="SSF52833">
    <property type="entry name" value="Thioredoxin-like"/>
    <property type="match status" value="1"/>
</dbReference>
<dbReference type="PANTHER" id="PTHR13887">
    <property type="entry name" value="GLUTATHIONE S-TRANSFERASE KAPPA"/>
    <property type="match status" value="1"/>
</dbReference>
<feature type="transmembrane region" description="Helical" evidence="6">
    <location>
        <begin position="24"/>
        <end position="44"/>
    </location>
</feature>
<protein>
    <submittedName>
        <fullName evidence="8">Protein-disulfide isomerase</fullName>
    </submittedName>
</protein>
<comment type="similarity">
    <text evidence="1">Belongs to the thioredoxin family. DsbA subfamily.</text>
</comment>
<keyword evidence="6" id="KW-0812">Transmembrane</keyword>
<dbReference type="GO" id="GO:0016491">
    <property type="term" value="F:oxidoreductase activity"/>
    <property type="evidence" value="ECO:0007669"/>
    <property type="project" value="UniProtKB-KW"/>
</dbReference>
<dbReference type="InterPro" id="IPR012336">
    <property type="entry name" value="Thioredoxin-like_fold"/>
</dbReference>
<accession>A0A0S7BIY9</accession>
<proteinExistence type="inferred from homology"/>
<keyword evidence="3" id="KW-0560">Oxidoreductase</keyword>
<dbReference type="STRING" id="360412.LARV_02901"/>
<dbReference type="Proteomes" id="UP000055060">
    <property type="component" value="Unassembled WGS sequence"/>
</dbReference>
<keyword evidence="5" id="KW-0676">Redox-active center</keyword>
<evidence type="ECO:0000313" key="9">
    <source>
        <dbReference type="Proteomes" id="UP000055060"/>
    </source>
</evidence>
<keyword evidence="4" id="KW-1015">Disulfide bond</keyword>
<dbReference type="GO" id="GO:0016853">
    <property type="term" value="F:isomerase activity"/>
    <property type="evidence" value="ECO:0007669"/>
    <property type="project" value="UniProtKB-KW"/>
</dbReference>
<evidence type="ECO:0000313" key="8">
    <source>
        <dbReference type="EMBL" id="GAP15120.1"/>
    </source>
</evidence>
<dbReference type="Pfam" id="PF13462">
    <property type="entry name" value="Thioredoxin_4"/>
    <property type="match status" value="1"/>
</dbReference>
<dbReference type="RefSeq" id="WP_075074318.1">
    <property type="nucleotide sequence ID" value="NZ_DF967972.1"/>
</dbReference>
<dbReference type="Gene3D" id="3.40.30.10">
    <property type="entry name" value="Glutaredoxin"/>
    <property type="match status" value="1"/>
</dbReference>
<keyword evidence="6" id="KW-0472">Membrane</keyword>